<evidence type="ECO:0000256" key="2">
    <source>
        <dbReference type="ARBA" id="ARBA00022692"/>
    </source>
</evidence>
<dbReference type="InterPro" id="IPR002809">
    <property type="entry name" value="EMC3/TMCO1"/>
</dbReference>
<dbReference type="Pfam" id="PF01956">
    <property type="entry name" value="EMC3_TMCO1"/>
    <property type="match status" value="1"/>
</dbReference>
<dbReference type="OrthoDB" id="84619at2157"/>
<evidence type="ECO:0000313" key="7">
    <source>
        <dbReference type="Proteomes" id="UP000282322"/>
    </source>
</evidence>
<evidence type="ECO:0000256" key="5">
    <source>
        <dbReference type="SAM" id="Phobius"/>
    </source>
</evidence>
<protein>
    <submittedName>
        <fullName evidence="6">DUF106 domain-containing protein</fullName>
    </submittedName>
</protein>
<comment type="caution">
    <text evidence="6">The sequence shown here is derived from an EMBL/GenBank/DDBJ whole genome shotgun (WGS) entry which is preliminary data.</text>
</comment>
<reference evidence="6 7" key="1">
    <citation type="submission" date="2018-11" db="EMBL/GenBank/DDBJ databases">
        <title>Taxonoimc description of Halomarina strain SPP-AMP-1.</title>
        <authorList>
            <person name="Pal Y."/>
            <person name="Srinivasana K."/>
            <person name="Verma A."/>
            <person name="Kumar P."/>
        </authorList>
    </citation>
    <scope>NUCLEOTIDE SEQUENCE [LARGE SCALE GENOMIC DNA]</scope>
    <source>
        <strain evidence="6 7">SPP-AMP-1</strain>
    </source>
</reference>
<keyword evidence="2 5" id="KW-0812">Transmembrane</keyword>
<proteinExistence type="predicted"/>
<feature type="transmembrane region" description="Helical" evidence="5">
    <location>
        <begin position="259"/>
        <end position="278"/>
    </location>
</feature>
<feature type="transmembrane region" description="Helical" evidence="5">
    <location>
        <begin position="217"/>
        <end position="239"/>
    </location>
</feature>
<dbReference type="PANTHER" id="PTHR42198">
    <property type="entry name" value="INTEGRAL MEMBRANE PROTEIN"/>
    <property type="match status" value="1"/>
</dbReference>
<dbReference type="InterPro" id="IPR038978">
    <property type="entry name" value="MJ0935"/>
</dbReference>
<evidence type="ECO:0000256" key="1">
    <source>
        <dbReference type="ARBA" id="ARBA00004141"/>
    </source>
</evidence>
<organism evidence="6 7">
    <name type="scientific">Halocatena pleomorpha</name>
    <dbReference type="NCBI Taxonomy" id="1785090"/>
    <lineage>
        <taxon>Archaea</taxon>
        <taxon>Methanobacteriati</taxon>
        <taxon>Methanobacteriota</taxon>
        <taxon>Stenosarchaea group</taxon>
        <taxon>Halobacteria</taxon>
        <taxon>Halobacteriales</taxon>
        <taxon>Natronomonadaceae</taxon>
        <taxon>Halocatena</taxon>
    </lineage>
</organism>
<gene>
    <name evidence="6" type="ORF">EIK79_00135</name>
</gene>
<keyword evidence="3 5" id="KW-1133">Transmembrane helix</keyword>
<feature type="transmembrane region" description="Helical" evidence="5">
    <location>
        <begin position="139"/>
        <end position="160"/>
    </location>
</feature>
<accession>A0A3P3RL10</accession>
<keyword evidence="7" id="KW-1185">Reference proteome</keyword>
<name>A0A3P3RL10_9EURY</name>
<dbReference type="EMBL" id="RRCH01000001">
    <property type="protein sequence ID" value="RRJ34226.1"/>
    <property type="molecule type" value="Genomic_DNA"/>
</dbReference>
<evidence type="ECO:0000313" key="6">
    <source>
        <dbReference type="EMBL" id="RRJ34226.1"/>
    </source>
</evidence>
<dbReference type="RefSeq" id="WP_124953143.1">
    <property type="nucleotide sequence ID" value="NZ_RRCH01000001.1"/>
</dbReference>
<keyword evidence="4 5" id="KW-0472">Membrane</keyword>
<evidence type="ECO:0000256" key="3">
    <source>
        <dbReference type="ARBA" id="ARBA00022989"/>
    </source>
</evidence>
<dbReference type="PANTHER" id="PTHR42198:SF1">
    <property type="entry name" value="INTEGRAL MEMBRANE PROTEIN"/>
    <property type="match status" value="1"/>
</dbReference>
<dbReference type="AlphaFoldDB" id="A0A3P3RL10"/>
<dbReference type="GO" id="GO:0016020">
    <property type="term" value="C:membrane"/>
    <property type="evidence" value="ECO:0007669"/>
    <property type="project" value="UniProtKB-SubCell"/>
</dbReference>
<dbReference type="Proteomes" id="UP000282322">
    <property type="component" value="Unassembled WGS sequence"/>
</dbReference>
<comment type="subcellular location">
    <subcellularLocation>
        <location evidence="1">Membrane</location>
        <topology evidence="1">Multi-pass membrane protein</topology>
    </subcellularLocation>
</comment>
<evidence type="ECO:0000256" key="4">
    <source>
        <dbReference type="ARBA" id="ARBA00023136"/>
    </source>
</evidence>
<dbReference type="SMART" id="SM01415">
    <property type="entry name" value="DUF106"/>
    <property type="match status" value="1"/>
</dbReference>
<sequence length="304" mass="33248">MDDTALQSLVADDTSGQALAYVLARAEASDGTVTYDAVSDAVAPETWGRLLKTGALVPIHDAFVVDDPPTVRAALAEVGIEETTNLEQDITETDSSAWSTADKLAGVGALGLMAGYRIPTIKSAIVGPMDLVLGPVAGILPFPLLIVVLATVTALVSTGVRRQLLDEDRMNAHKERMQQVRDQLAAAKQRDDGAAVDRLTDRQQELMRNQLGMFKQMFRPIVWTMLVTIPVFLWLSWFVVDPSGAIVSVAPIVPMVDRIIWSAHLVGPMQVWMVWYFVSSFTSNLLVKRATNRLFDCQRQSVAQ</sequence>